<comment type="function">
    <text evidence="7">May play a role in DNA repair. It seems to be involved in an RecBC-independent recombinational process of DNA repair. It may act with RecF and RecO.</text>
</comment>
<keyword evidence="10" id="KW-1185">Reference proteome</keyword>
<evidence type="ECO:0000313" key="10">
    <source>
        <dbReference type="Proteomes" id="UP000266385"/>
    </source>
</evidence>
<dbReference type="GO" id="GO:0003677">
    <property type="term" value="F:DNA binding"/>
    <property type="evidence" value="ECO:0007669"/>
    <property type="project" value="UniProtKB-UniRule"/>
</dbReference>
<dbReference type="CDD" id="cd01025">
    <property type="entry name" value="TOPRIM_recR"/>
    <property type="match status" value="1"/>
</dbReference>
<dbReference type="Pfam" id="PF21175">
    <property type="entry name" value="RecR_C"/>
    <property type="match status" value="1"/>
</dbReference>
<dbReference type="InterPro" id="IPR006171">
    <property type="entry name" value="TOPRIM_dom"/>
</dbReference>
<gene>
    <name evidence="7 9" type="primary">recR</name>
    <name evidence="9" type="ORF">D1223_00690</name>
</gene>
<dbReference type="PANTHER" id="PTHR30446:SF0">
    <property type="entry name" value="RECOMBINATION PROTEIN RECR"/>
    <property type="match status" value="1"/>
</dbReference>
<keyword evidence="3 7" id="KW-0863">Zinc-finger</keyword>
<dbReference type="PROSITE" id="PS01300">
    <property type="entry name" value="RECR"/>
    <property type="match status" value="1"/>
</dbReference>
<comment type="caution">
    <text evidence="9">The sequence shown here is derived from an EMBL/GenBank/DDBJ whole genome shotgun (WGS) entry which is preliminary data.</text>
</comment>
<reference evidence="9 10" key="1">
    <citation type="submission" date="2018-08" db="EMBL/GenBank/DDBJ databases">
        <title>Henriciella mobilis sp. nov., isolated from seawater.</title>
        <authorList>
            <person name="Cheng H."/>
            <person name="Wu Y.-H."/>
            <person name="Xu X.-W."/>
            <person name="Guo L.-L."/>
        </authorList>
    </citation>
    <scope>NUCLEOTIDE SEQUENCE [LARGE SCALE GENOMIC DNA]</scope>
    <source>
        <strain evidence="9 10">JN25</strain>
    </source>
</reference>
<keyword evidence="4 7" id="KW-0862">Zinc</keyword>
<dbReference type="RefSeq" id="WP_119374494.1">
    <property type="nucleotide sequence ID" value="NZ_QWFX01000005.1"/>
</dbReference>
<evidence type="ECO:0000256" key="7">
    <source>
        <dbReference type="HAMAP-Rule" id="MF_00017"/>
    </source>
</evidence>
<keyword evidence="1 7" id="KW-0479">Metal-binding</keyword>
<dbReference type="InterPro" id="IPR034137">
    <property type="entry name" value="TOPRIM_RecR"/>
</dbReference>
<evidence type="ECO:0000256" key="2">
    <source>
        <dbReference type="ARBA" id="ARBA00022763"/>
    </source>
</evidence>
<sequence>MSQKSAGPEILKMIELIAKLPGLGPRSARRAALHLLKRKDQLLLPLADALAEAGSRIERCRTCGNFDTLQPCAVCQSDGRDNSVICVVEDVPDLWALERASAFRGRYHVLGGVLSPLDGVEPEDLTIGMLIDRLKGGEVREVIFALSATLDGQITVDYVKDQIEDQGLEVQTTRLAQGVPHGGELDHLDEGTLAAAMRSRR</sequence>
<feature type="domain" description="Toprim" evidence="8">
    <location>
        <begin position="83"/>
        <end position="180"/>
    </location>
</feature>
<dbReference type="InterPro" id="IPR000093">
    <property type="entry name" value="DNA_Rcmb_RecR"/>
</dbReference>
<dbReference type="AlphaFoldDB" id="A0A399RQ14"/>
<organism evidence="9 10">
    <name type="scientific">Henriciella mobilis</name>
    <dbReference type="NCBI Taxonomy" id="2305467"/>
    <lineage>
        <taxon>Bacteria</taxon>
        <taxon>Pseudomonadati</taxon>
        <taxon>Pseudomonadota</taxon>
        <taxon>Alphaproteobacteria</taxon>
        <taxon>Hyphomonadales</taxon>
        <taxon>Hyphomonadaceae</taxon>
        <taxon>Henriciella</taxon>
    </lineage>
</organism>
<evidence type="ECO:0000256" key="4">
    <source>
        <dbReference type="ARBA" id="ARBA00022833"/>
    </source>
</evidence>
<evidence type="ECO:0000256" key="3">
    <source>
        <dbReference type="ARBA" id="ARBA00022771"/>
    </source>
</evidence>
<dbReference type="Pfam" id="PF13662">
    <property type="entry name" value="Toprim_4"/>
    <property type="match status" value="1"/>
</dbReference>
<keyword evidence="6 7" id="KW-0234">DNA repair</keyword>
<dbReference type="EMBL" id="QWFX01000005">
    <property type="protein sequence ID" value="RIJ32413.1"/>
    <property type="molecule type" value="Genomic_DNA"/>
</dbReference>
<evidence type="ECO:0000256" key="5">
    <source>
        <dbReference type="ARBA" id="ARBA00023172"/>
    </source>
</evidence>
<evidence type="ECO:0000313" key="9">
    <source>
        <dbReference type="EMBL" id="RIJ32413.1"/>
    </source>
</evidence>
<dbReference type="GO" id="GO:0006281">
    <property type="term" value="P:DNA repair"/>
    <property type="evidence" value="ECO:0007669"/>
    <property type="project" value="UniProtKB-UniRule"/>
</dbReference>
<dbReference type="Gene3D" id="3.40.1360.10">
    <property type="match status" value="1"/>
</dbReference>
<dbReference type="HAMAP" id="MF_00017">
    <property type="entry name" value="RecR"/>
    <property type="match status" value="1"/>
</dbReference>
<protein>
    <recommendedName>
        <fullName evidence="7">Recombination protein RecR</fullName>
    </recommendedName>
</protein>
<dbReference type="Pfam" id="PF21176">
    <property type="entry name" value="RecR_HhH"/>
    <property type="match status" value="1"/>
</dbReference>
<dbReference type="Gene3D" id="1.10.8.420">
    <property type="entry name" value="RecR Domain 1"/>
    <property type="match status" value="1"/>
</dbReference>
<keyword evidence="2 7" id="KW-0227">DNA damage</keyword>
<dbReference type="PANTHER" id="PTHR30446">
    <property type="entry name" value="RECOMBINATION PROTEIN RECR"/>
    <property type="match status" value="1"/>
</dbReference>
<evidence type="ECO:0000259" key="8">
    <source>
        <dbReference type="PROSITE" id="PS50880"/>
    </source>
</evidence>
<dbReference type="OrthoDB" id="9802672at2"/>
<dbReference type="NCBIfam" id="TIGR00615">
    <property type="entry name" value="recR"/>
    <property type="match status" value="1"/>
</dbReference>
<keyword evidence="5 7" id="KW-0233">DNA recombination</keyword>
<comment type="similarity">
    <text evidence="7">Belongs to the RecR family.</text>
</comment>
<name>A0A399RQ14_9PROT</name>
<evidence type="ECO:0000256" key="1">
    <source>
        <dbReference type="ARBA" id="ARBA00022723"/>
    </source>
</evidence>
<feature type="zinc finger region" description="C4-type" evidence="7">
    <location>
        <begin position="60"/>
        <end position="75"/>
    </location>
</feature>
<dbReference type="InterPro" id="IPR023627">
    <property type="entry name" value="Rcmb_RecR"/>
</dbReference>
<dbReference type="GO" id="GO:0008270">
    <property type="term" value="F:zinc ion binding"/>
    <property type="evidence" value="ECO:0007669"/>
    <property type="project" value="UniProtKB-KW"/>
</dbReference>
<dbReference type="SMART" id="SM00493">
    <property type="entry name" value="TOPRIM"/>
    <property type="match status" value="1"/>
</dbReference>
<evidence type="ECO:0000256" key="6">
    <source>
        <dbReference type="ARBA" id="ARBA00023204"/>
    </source>
</evidence>
<dbReference type="PROSITE" id="PS50880">
    <property type="entry name" value="TOPRIM"/>
    <property type="match status" value="1"/>
</dbReference>
<dbReference type="Proteomes" id="UP000266385">
    <property type="component" value="Unassembled WGS sequence"/>
</dbReference>
<dbReference type="SUPFAM" id="SSF111304">
    <property type="entry name" value="Recombination protein RecR"/>
    <property type="match status" value="1"/>
</dbReference>
<proteinExistence type="inferred from homology"/>
<accession>A0A399RQ14</accession>
<dbReference type="GO" id="GO:0006310">
    <property type="term" value="P:DNA recombination"/>
    <property type="evidence" value="ECO:0007669"/>
    <property type="project" value="UniProtKB-UniRule"/>
</dbReference>
<dbReference type="InterPro" id="IPR015967">
    <property type="entry name" value="Rcmb_RecR_Znf"/>
</dbReference>